<accession>A0A1H5UQV2</accession>
<dbReference type="InterPro" id="IPR046111">
    <property type="entry name" value="DUF6048"/>
</dbReference>
<organism evidence="1 2">
    <name type="scientific">Xylanibacter ruminicola</name>
    <name type="common">Prevotella ruminicola</name>
    <dbReference type="NCBI Taxonomy" id="839"/>
    <lineage>
        <taxon>Bacteria</taxon>
        <taxon>Pseudomonadati</taxon>
        <taxon>Bacteroidota</taxon>
        <taxon>Bacteroidia</taxon>
        <taxon>Bacteroidales</taxon>
        <taxon>Prevotellaceae</taxon>
        <taxon>Xylanibacter</taxon>
    </lineage>
</organism>
<sequence length="230" mass="26001">MTIRRFISISIRRAVFSLLLLVAFVNATAQTKFLSLQKDSVPVFRGFAVSFDLVGAGLMAFTDNGQYEGALRINLHDEWFPIIEAGLGKANHSDDVTHIHYDTSAPYFRIGIDKNMLKDKHGSNRLYAGLRYAFTSYKVNISRPDFPDPVWLWNTGYDVKDASCSHHWIEAVVGVDSKIFGPLHLGWSLRYKRRISHSEDGDFGKTWYVPGYGIYGDTRLGGTFNVIIDI</sequence>
<reference evidence="1 2" key="1">
    <citation type="submission" date="2016-10" db="EMBL/GenBank/DDBJ databases">
        <authorList>
            <person name="de Groot N.N."/>
        </authorList>
    </citation>
    <scope>NUCLEOTIDE SEQUENCE [LARGE SCALE GENOMIC DNA]</scope>
    <source>
        <strain evidence="1 2">AR32</strain>
    </source>
</reference>
<dbReference type="Pfam" id="PF19515">
    <property type="entry name" value="DUF6048"/>
    <property type="match status" value="1"/>
</dbReference>
<gene>
    <name evidence="1" type="ORF">SAMN05216354_1594</name>
</gene>
<name>A0A1H5UQV2_XYLRU</name>
<evidence type="ECO:0000313" key="1">
    <source>
        <dbReference type="EMBL" id="SEF76821.1"/>
    </source>
</evidence>
<evidence type="ECO:0008006" key="3">
    <source>
        <dbReference type="Google" id="ProtNLM"/>
    </source>
</evidence>
<protein>
    <recommendedName>
        <fullName evidence="3">Outer membrane protein beta-barrel domain-containing protein</fullName>
    </recommendedName>
</protein>
<dbReference type="RefSeq" id="WP_103915602.1">
    <property type="nucleotide sequence ID" value="NZ_FNUV01000003.1"/>
</dbReference>
<dbReference type="Proteomes" id="UP000236735">
    <property type="component" value="Unassembled WGS sequence"/>
</dbReference>
<proteinExistence type="predicted"/>
<evidence type="ECO:0000313" key="2">
    <source>
        <dbReference type="Proteomes" id="UP000236735"/>
    </source>
</evidence>
<dbReference type="EMBL" id="FNUV01000003">
    <property type="protein sequence ID" value="SEF76821.1"/>
    <property type="molecule type" value="Genomic_DNA"/>
</dbReference>
<dbReference type="AlphaFoldDB" id="A0A1H5UQV2"/>